<reference evidence="6 7" key="1">
    <citation type="submission" date="2019-02" db="EMBL/GenBank/DDBJ databases">
        <title>Marinobacter halodurans sp. nov., a marine bacterium isolated from sea tidal flat.</title>
        <authorList>
            <person name="Yoo Y."/>
            <person name="Lee D.W."/>
            <person name="Kim B.S."/>
            <person name="Kim J.-J."/>
        </authorList>
    </citation>
    <scope>NUCLEOTIDE SEQUENCE [LARGE SCALE GENOMIC DNA]</scope>
    <source>
        <strain evidence="6 7">YJ-S3-2</strain>
    </source>
</reference>
<feature type="compositionally biased region" description="Basic residues" evidence="4">
    <location>
        <begin position="193"/>
        <end position="202"/>
    </location>
</feature>
<evidence type="ECO:0000256" key="3">
    <source>
        <dbReference type="RuleBase" id="RU003887"/>
    </source>
</evidence>
<dbReference type="InterPro" id="IPR020094">
    <property type="entry name" value="TruA/RsuA/RluB/E/F_N"/>
</dbReference>
<dbReference type="InterPro" id="IPR020103">
    <property type="entry name" value="PsdUridine_synth_cat_dom_sf"/>
</dbReference>
<dbReference type="PANTHER" id="PTHR47683">
    <property type="entry name" value="PSEUDOURIDINE SYNTHASE FAMILY PROTEIN-RELATED"/>
    <property type="match status" value="1"/>
</dbReference>
<dbReference type="PANTHER" id="PTHR47683:SF2">
    <property type="entry name" value="RNA-BINDING S4 DOMAIN-CONTAINING PROTEIN"/>
    <property type="match status" value="1"/>
</dbReference>
<feature type="domain" description="Pseudouridine synthase RsuA/RluA-like" evidence="5">
    <location>
        <begin position="4"/>
        <end position="148"/>
    </location>
</feature>
<evidence type="ECO:0000313" key="7">
    <source>
        <dbReference type="Proteomes" id="UP000313645"/>
    </source>
</evidence>
<gene>
    <name evidence="6" type="ORF">EZI54_02140</name>
</gene>
<evidence type="ECO:0000256" key="4">
    <source>
        <dbReference type="SAM" id="MobiDB-lite"/>
    </source>
</evidence>
<comment type="similarity">
    <text evidence="1 3">Belongs to the pseudouridine synthase RsuA family.</text>
</comment>
<feature type="region of interest" description="Disordered" evidence="4">
    <location>
        <begin position="180"/>
        <end position="202"/>
    </location>
</feature>
<dbReference type="Gene3D" id="3.30.70.580">
    <property type="entry name" value="Pseudouridine synthase I, catalytic domain, N-terminal subdomain"/>
    <property type="match status" value="1"/>
</dbReference>
<dbReference type="InterPro" id="IPR006145">
    <property type="entry name" value="PsdUridine_synth_RsuA/RluA"/>
</dbReference>
<sequence length="202" mass="22614">MATLILLNKPFNVLCQFTDNEGRSTLADFVGQSSVYPAGRLDYDSEGLVLLTDDGQLQHRIASPRQKMPKTYWVQVDGEIDDAALERLEKGVDLKDGPTRPATARHLGEPEIWPRHPPVRYRANVPTSWIELTITEGRNRQVRRMTAAVGFPTLRLIRRAVGDWSIDNLAPGESRSLSIHLPAAAAKTSRGQGRPRAKKRNR</sequence>
<dbReference type="EC" id="5.4.99.-" evidence="3"/>
<dbReference type="SUPFAM" id="SSF55120">
    <property type="entry name" value="Pseudouridine synthase"/>
    <property type="match status" value="1"/>
</dbReference>
<organism evidence="6 7">
    <name type="scientific">Marinobacter halodurans</name>
    <dbReference type="NCBI Taxonomy" id="2528979"/>
    <lineage>
        <taxon>Bacteria</taxon>
        <taxon>Pseudomonadati</taxon>
        <taxon>Pseudomonadota</taxon>
        <taxon>Gammaproteobacteria</taxon>
        <taxon>Pseudomonadales</taxon>
        <taxon>Marinobacteraceae</taxon>
        <taxon>Marinobacter</taxon>
    </lineage>
</organism>
<keyword evidence="2 3" id="KW-0413">Isomerase</keyword>
<dbReference type="Pfam" id="PF00849">
    <property type="entry name" value="PseudoU_synth_2"/>
    <property type="match status" value="1"/>
</dbReference>
<dbReference type="Proteomes" id="UP000313645">
    <property type="component" value="Unassembled WGS sequence"/>
</dbReference>
<dbReference type="RefSeq" id="WP_131478556.1">
    <property type="nucleotide sequence ID" value="NZ_SJDL01000002.1"/>
</dbReference>
<evidence type="ECO:0000256" key="2">
    <source>
        <dbReference type="ARBA" id="ARBA00023235"/>
    </source>
</evidence>
<dbReference type="InterPro" id="IPR018496">
    <property type="entry name" value="PsdUridine_synth_RsuA/RluB_CS"/>
</dbReference>
<dbReference type="InterPro" id="IPR000748">
    <property type="entry name" value="PsdUridine_synth_RsuA/RluB/E/F"/>
</dbReference>
<dbReference type="Gene3D" id="3.30.70.1560">
    <property type="entry name" value="Alpha-L RNA-binding motif"/>
    <property type="match status" value="1"/>
</dbReference>
<protein>
    <recommendedName>
        <fullName evidence="3">Pseudouridine synthase</fullName>
        <ecNumber evidence="3">5.4.99.-</ecNumber>
    </recommendedName>
</protein>
<dbReference type="NCBIfam" id="TIGR00093">
    <property type="entry name" value="pseudouridine synthase"/>
    <property type="match status" value="1"/>
</dbReference>
<dbReference type="InterPro" id="IPR042092">
    <property type="entry name" value="PsdUridine_s_RsuA/RluB/E/F_cat"/>
</dbReference>
<comment type="caution">
    <text evidence="6">The sequence shown here is derived from an EMBL/GenBank/DDBJ whole genome shotgun (WGS) entry which is preliminary data.</text>
</comment>
<keyword evidence="7" id="KW-1185">Reference proteome</keyword>
<evidence type="ECO:0000256" key="1">
    <source>
        <dbReference type="ARBA" id="ARBA00008348"/>
    </source>
</evidence>
<dbReference type="EMBL" id="SJDL01000002">
    <property type="protein sequence ID" value="TBW59135.1"/>
    <property type="molecule type" value="Genomic_DNA"/>
</dbReference>
<dbReference type="InterPro" id="IPR050343">
    <property type="entry name" value="RsuA_PseudoU_synthase"/>
</dbReference>
<proteinExistence type="inferred from homology"/>
<name>A0ABY1ZQP5_9GAMM</name>
<accession>A0ABY1ZQP5</accession>
<evidence type="ECO:0000259" key="5">
    <source>
        <dbReference type="Pfam" id="PF00849"/>
    </source>
</evidence>
<evidence type="ECO:0000313" key="6">
    <source>
        <dbReference type="EMBL" id="TBW59135.1"/>
    </source>
</evidence>
<dbReference type="PROSITE" id="PS01149">
    <property type="entry name" value="PSI_RSU"/>
    <property type="match status" value="1"/>
</dbReference>